<comment type="similarity">
    <text evidence="3">Belongs to the SelA family.</text>
</comment>
<dbReference type="AlphaFoldDB" id="A0A927FW75"/>
<evidence type="ECO:0000256" key="1">
    <source>
        <dbReference type="ARBA" id="ARBA00001933"/>
    </source>
</evidence>
<dbReference type="InterPro" id="IPR018319">
    <property type="entry name" value="SelA-like"/>
</dbReference>
<comment type="cofactor">
    <cofactor evidence="1 4">
        <name>pyridoxal 5'-phosphate</name>
        <dbReference type="ChEBI" id="CHEBI:597326"/>
    </cofactor>
</comment>
<dbReference type="PANTHER" id="PTHR32328">
    <property type="entry name" value="L-SERYL-TRNA(SEC) SELENIUM TRANSFERASE"/>
    <property type="match status" value="1"/>
</dbReference>
<evidence type="ECO:0000313" key="5">
    <source>
        <dbReference type="EMBL" id="MBD8065993.1"/>
    </source>
</evidence>
<name>A0A927FW75_9HYPH</name>
<comment type="caution">
    <text evidence="5">The sequence shown here is derived from an EMBL/GenBank/DDBJ whole genome shotgun (WGS) entry which is preliminary data.</text>
</comment>
<dbReference type="InterPro" id="IPR015424">
    <property type="entry name" value="PyrdxlP-dep_Trfase"/>
</dbReference>
<accession>A0A927FW75</accession>
<organism evidence="5 6">
    <name type="scientific">Devosia oryzisoli</name>
    <dbReference type="NCBI Taxonomy" id="2774138"/>
    <lineage>
        <taxon>Bacteria</taxon>
        <taxon>Pseudomonadati</taxon>
        <taxon>Pseudomonadota</taxon>
        <taxon>Alphaproteobacteria</taxon>
        <taxon>Hyphomicrobiales</taxon>
        <taxon>Devosiaceae</taxon>
        <taxon>Devosia</taxon>
    </lineage>
</organism>
<dbReference type="PANTHER" id="PTHR32328:SF0">
    <property type="entry name" value="L-SERYL-TRNA(SEC) SELENIUM TRANSFERASE"/>
    <property type="match status" value="1"/>
</dbReference>
<dbReference type="Gene3D" id="3.40.640.10">
    <property type="entry name" value="Type I PLP-dependent aspartate aminotransferase-like (Major domain)"/>
    <property type="match status" value="1"/>
</dbReference>
<sequence>MNESDETARGRRLWVYEHRFSEIINVGGNFSAIGSSVATAAVRAATADAMACFIDINEMQAAASETIARLTGAAAGCLTSCASAAVTICVAATMTGLDLALVESLPAEAGERDEVVLQLGHVVDYGAPLLSAIKLAGGKPRIIGQVSRVFDHQLEAALSERTAAALYVVSHLTAQNGQIPLERFVELAHARGIPVIVDAAAERDFRSFIAAGADLVIYSGHKVLAGPTSGIIAGRKELVRAAYLQNAGIARGMKIGKEGIAGAIVAMEQALAHPVAANKPEEILAAWCQTLTALKGLSVERRPDPIATDMHRLKVTVNRYLTGFSAAALAQALGQRRPRILVRDFGISHGYFELDPSFVSADEAELVAEAIKETIIKSTTLPDKGETDHRNGKVNSYLRWLE</sequence>
<keyword evidence="5" id="KW-0032">Aminotransferase</keyword>
<evidence type="ECO:0000256" key="4">
    <source>
        <dbReference type="PIRSR" id="PIRSR618319-50"/>
    </source>
</evidence>
<dbReference type="InterPro" id="IPR015421">
    <property type="entry name" value="PyrdxlP-dep_Trfase_major"/>
</dbReference>
<dbReference type="Pfam" id="PF03841">
    <property type="entry name" value="SelA"/>
    <property type="match status" value="1"/>
</dbReference>
<dbReference type="GO" id="GO:0004125">
    <property type="term" value="F:L-seryl-tRNA(Sec) selenium transferase activity"/>
    <property type="evidence" value="ECO:0007669"/>
    <property type="project" value="TreeGrafter"/>
</dbReference>
<feature type="modified residue" description="N6-(pyridoxal phosphate)lysine" evidence="4">
    <location>
        <position position="222"/>
    </location>
</feature>
<keyword evidence="2 4" id="KW-0663">Pyridoxal phosphate</keyword>
<evidence type="ECO:0000313" key="6">
    <source>
        <dbReference type="Proteomes" id="UP000654108"/>
    </source>
</evidence>
<gene>
    <name evidence="5" type="ORF">IC608_10955</name>
</gene>
<dbReference type="RefSeq" id="WP_191775251.1">
    <property type="nucleotide sequence ID" value="NZ_JACYFU010000002.1"/>
</dbReference>
<keyword evidence="5" id="KW-0808">Transferase</keyword>
<proteinExistence type="inferred from homology"/>
<dbReference type="Proteomes" id="UP000654108">
    <property type="component" value="Unassembled WGS sequence"/>
</dbReference>
<reference evidence="5" key="1">
    <citation type="submission" date="2020-09" db="EMBL/GenBank/DDBJ databases">
        <title>Genome seq and assembly of Devosia sp.</title>
        <authorList>
            <person name="Chhetri G."/>
        </authorList>
    </citation>
    <scope>NUCLEOTIDE SEQUENCE</scope>
    <source>
        <strain evidence="5">PTR5</strain>
    </source>
</reference>
<dbReference type="GO" id="GO:0008483">
    <property type="term" value="F:transaminase activity"/>
    <property type="evidence" value="ECO:0007669"/>
    <property type="project" value="UniProtKB-KW"/>
</dbReference>
<evidence type="ECO:0000256" key="2">
    <source>
        <dbReference type="ARBA" id="ARBA00022898"/>
    </source>
</evidence>
<evidence type="ECO:0000256" key="3">
    <source>
        <dbReference type="ARBA" id="ARBA00044507"/>
    </source>
</evidence>
<dbReference type="SUPFAM" id="SSF53383">
    <property type="entry name" value="PLP-dependent transferases"/>
    <property type="match status" value="1"/>
</dbReference>
<dbReference type="EMBL" id="JACYFU010000002">
    <property type="protein sequence ID" value="MBD8065993.1"/>
    <property type="molecule type" value="Genomic_DNA"/>
</dbReference>
<keyword evidence="6" id="KW-1185">Reference proteome</keyword>
<protein>
    <submittedName>
        <fullName evidence="5">Aminotransferase class V-fold PLP-dependent enzyme</fullName>
    </submittedName>
</protein>